<dbReference type="Proteomes" id="UP000190037">
    <property type="component" value="Unassembled WGS sequence"/>
</dbReference>
<proteinExistence type="predicted"/>
<dbReference type="AlphaFoldDB" id="A0A1T3NKJ7"/>
<sequence>MSDADQKMIEALMAKNKELQDENNRLKQQQATQNQNSQNGQTAPAAHPQPTNLELSQVRGKLGQLIAGKARAHLSDEYGEPIRGQRVFFFVAGTDVGSGITDTNGDVVVQSKAFAGDPQSWIGGLADGYTADFRGTREWAPSHADAPAGVSA</sequence>
<feature type="compositionally biased region" description="Basic and acidic residues" evidence="1">
    <location>
        <begin position="15"/>
        <end position="25"/>
    </location>
</feature>
<feature type="region of interest" description="Disordered" evidence="1">
    <location>
        <begin position="1"/>
        <end position="55"/>
    </location>
</feature>
<dbReference type="EMBL" id="MWQN01000004">
    <property type="protein sequence ID" value="OPC77161.1"/>
    <property type="molecule type" value="Genomic_DNA"/>
</dbReference>
<dbReference type="STRING" id="159449.B4N89_42135"/>
<keyword evidence="3" id="KW-1185">Reference proteome</keyword>
<evidence type="ECO:0000256" key="1">
    <source>
        <dbReference type="SAM" id="MobiDB-lite"/>
    </source>
</evidence>
<dbReference type="RefSeq" id="WP_078981920.1">
    <property type="nucleotide sequence ID" value="NZ_MWQN01000004.1"/>
</dbReference>
<evidence type="ECO:0000313" key="3">
    <source>
        <dbReference type="Proteomes" id="UP000190037"/>
    </source>
</evidence>
<protein>
    <submittedName>
        <fullName evidence="2">Uncharacterized protein</fullName>
    </submittedName>
</protein>
<reference evidence="2 3" key="1">
    <citation type="submission" date="2017-03" db="EMBL/GenBank/DDBJ databases">
        <title>Draft genome sequence of Streptomyces scabrisporus NF3, endophyte isolated from Amphipterygium adstringens.</title>
        <authorList>
            <person name="Vazquez M."/>
            <person name="Ceapa C.D."/>
            <person name="Rodriguez Luna D."/>
            <person name="Sanchez Esquivel S."/>
        </authorList>
    </citation>
    <scope>NUCLEOTIDE SEQUENCE [LARGE SCALE GENOMIC DNA]</scope>
    <source>
        <strain evidence="2 3">NF3</strain>
    </source>
</reference>
<gene>
    <name evidence="2" type="ORF">B4N89_42135</name>
</gene>
<accession>A0A1T3NKJ7</accession>
<name>A0A1T3NKJ7_9ACTN</name>
<evidence type="ECO:0000313" key="2">
    <source>
        <dbReference type="EMBL" id="OPC77161.1"/>
    </source>
</evidence>
<comment type="caution">
    <text evidence="2">The sequence shown here is derived from an EMBL/GenBank/DDBJ whole genome shotgun (WGS) entry which is preliminary data.</text>
</comment>
<organism evidence="2 3">
    <name type="scientific">Embleya scabrispora</name>
    <dbReference type="NCBI Taxonomy" id="159449"/>
    <lineage>
        <taxon>Bacteria</taxon>
        <taxon>Bacillati</taxon>
        <taxon>Actinomycetota</taxon>
        <taxon>Actinomycetes</taxon>
        <taxon>Kitasatosporales</taxon>
        <taxon>Streptomycetaceae</taxon>
        <taxon>Embleya</taxon>
    </lineage>
</organism>
<dbReference type="OrthoDB" id="4203310at2"/>
<feature type="compositionally biased region" description="Low complexity" evidence="1">
    <location>
        <begin position="28"/>
        <end position="43"/>
    </location>
</feature>